<dbReference type="Pfam" id="PF07676">
    <property type="entry name" value="PD40"/>
    <property type="match status" value="1"/>
</dbReference>
<keyword evidence="3" id="KW-0720">Serine protease</keyword>
<dbReference type="KEGG" id="pais:PFX98_11745"/>
<dbReference type="SUPFAM" id="SSF82171">
    <property type="entry name" value="DPP6 N-terminal domain-like"/>
    <property type="match status" value="1"/>
</dbReference>
<sequence>MQSQKKTAAQRCLDADDLWSMDRIGQLALAPDGRRAVCTLTRSSMAENRSRSSLWLLLTERAAPLQLTQCGDKDGQPAWSPQGDRIAFLARREQGEGARDETPQLYLISPDGGEARRVSQFAPGIESFKWLADGKRILFAAWVWPGLKGAAAQARQYREFSQRKESGYATSEAYYRYWDHNIPQGRVLHLLLLELATGRVRDLFEGTAYELPRDAAGNEVYDPSPDGRRVAFQHDPARPPLPGNRLALAEIDLGTRRVKPLADDAQWDFGAPRYRPDGKALACTAAQVGHRHTALNQLALVGPGRGWRLADEHADLHVQAPLRWAADASALFFTAEQRGRCHLWRHGLAAQDLAIAHQGGWVQGFDIAGEVLVTASDSAMHPVRVQARRAGMDAPMRLESFNDGLLAQRQLGELREVSVTGALGEPVQLWLTLPPGFDAKAKASKKYPVMQVIHGGPFAAAGDTFSYRWNPHVLAGRGHVIAQVNYHGSSGFGFAFRDSIMGRQGQLELEDIEAASDWLRKQPWADKQRLSATGGSYGGFLVAWMNGHVKPGRYRSYVCHAGVFDRVATFSADSYMDRPRDLGARYWDDGPKVLAQSPHSAAAQMHTPTLVIHGALDYRVPDCNGLAYYNTLKARGVDARLLWFPDENHWVLKPQNSRLWYREFLDWIVAHDAPAGARRA</sequence>
<feature type="domain" description="Peptidase S9 prolyl oligopeptidase catalytic" evidence="8">
    <location>
        <begin position="466"/>
        <end position="670"/>
    </location>
</feature>
<accession>A0AA95NQC8</accession>
<reference evidence="9" key="1">
    <citation type="submission" date="2023-01" db="EMBL/GenBank/DDBJ databases">
        <title>Whole genome sequence of Paucibacter sp. S2-9 isolated from pond sediment.</title>
        <authorList>
            <person name="Jung J.Y."/>
        </authorList>
    </citation>
    <scope>NUCLEOTIDE SEQUENCE</scope>
    <source>
        <strain evidence="9">S2-9</strain>
    </source>
</reference>
<keyword evidence="4" id="KW-0007">Acetylation</keyword>
<dbReference type="Gene3D" id="3.40.50.1820">
    <property type="entry name" value="alpha/beta hydrolase"/>
    <property type="match status" value="1"/>
</dbReference>
<dbReference type="Gene3D" id="2.120.10.30">
    <property type="entry name" value="TolB, C-terminal domain"/>
    <property type="match status" value="2"/>
</dbReference>
<dbReference type="Pfam" id="PF00326">
    <property type="entry name" value="Peptidase_S9"/>
    <property type="match status" value="1"/>
</dbReference>
<comment type="function">
    <text evidence="7">This enzyme catalyzes the hydrolysis of the N-terminal peptide bond of an N-acetylated peptide to generate an N-acetylated amino acid and a peptide with a free N-terminus. It preferentially cleaves off Ac-Ala, Ac-Met and Ac-Ser. Also, involved in the degradation of oxidized and glycated proteins.</text>
</comment>
<dbReference type="GO" id="GO:0004252">
    <property type="term" value="F:serine-type endopeptidase activity"/>
    <property type="evidence" value="ECO:0007669"/>
    <property type="project" value="InterPro"/>
</dbReference>
<dbReference type="GO" id="GO:0006508">
    <property type="term" value="P:proteolysis"/>
    <property type="evidence" value="ECO:0007669"/>
    <property type="project" value="InterPro"/>
</dbReference>
<dbReference type="InterPro" id="IPR011042">
    <property type="entry name" value="6-blade_b-propeller_TolB-like"/>
</dbReference>
<evidence type="ECO:0000256" key="2">
    <source>
        <dbReference type="ARBA" id="ARBA00022801"/>
    </source>
</evidence>
<dbReference type="EMBL" id="CP116346">
    <property type="protein sequence ID" value="WIT14261.1"/>
    <property type="molecule type" value="Genomic_DNA"/>
</dbReference>
<dbReference type="InterPro" id="IPR002471">
    <property type="entry name" value="Pept_S9_AS"/>
</dbReference>
<evidence type="ECO:0000256" key="3">
    <source>
        <dbReference type="ARBA" id="ARBA00022825"/>
    </source>
</evidence>
<dbReference type="InterPro" id="IPR029058">
    <property type="entry name" value="AB_hydrolase_fold"/>
</dbReference>
<keyword evidence="10" id="KW-1185">Reference proteome</keyword>
<name>A0AA95NQC8_9BURK</name>
<dbReference type="PANTHER" id="PTHR42776">
    <property type="entry name" value="SERINE PEPTIDASE S9 FAMILY MEMBER"/>
    <property type="match status" value="1"/>
</dbReference>
<dbReference type="InterPro" id="IPR011659">
    <property type="entry name" value="WD40"/>
</dbReference>
<keyword evidence="2" id="KW-0378">Hydrolase</keyword>
<evidence type="ECO:0000256" key="5">
    <source>
        <dbReference type="ARBA" id="ARBA00032284"/>
    </source>
</evidence>
<proteinExistence type="predicted"/>
<evidence type="ECO:0000256" key="4">
    <source>
        <dbReference type="ARBA" id="ARBA00022990"/>
    </source>
</evidence>
<keyword evidence="1" id="KW-0732">Signal</keyword>
<evidence type="ECO:0000256" key="6">
    <source>
        <dbReference type="ARBA" id="ARBA00032596"/>
    </source>
</evidence>
<evidence type="ECO:0000313" key="9">
    <source>
        <dbReference type="EMBL" id="WIT14261.1"/>
    </source>
</evidence>
<organism evidence="9 10">
    <name type="scientific">Paucibacter sediminis</name>
    <dbReference type="NCBI Taxonomy" id="3019553"/>
    <lineage>
        <taxon>Bacteria</taxon>
        <taxon>Pseudomonadati</taxon>
        <taxon>Pseudomonadota</taxon>
        <taxon>Betaproteobacteria</taxon>
        <taxon>Burkholderiales</taxon>
        <taxon>Sphaerotilaceae</taxon>
        <taxon>Roseateles</taxon>
    </lineage>
</organism>
<dbReference type="AlphaFoldDB" id="A0AA95NQC8"/>
<protein>
    <recommendedName>
        <fullName evidence="6">Acyl-peptide hydrolase</fullName>
    </recommendedName>
    <alternativeName>
        <fullName evidence="5">Acylaminoacyl-peptidase</fullName>
    </alternativeName>
</protein>
<evidence type="ECO:0000313" key="10">
    <source>
        <dbReference type="Proteomes" id="UP001177769"/>
    </source>
</evidence>
<dbReference type="Proteomes" id="UP001177769">
    <property type="component" value="Chromosome"/>
</dbReference>
<evidence type="ECO:0000256" key="7">
    <source>
        <dbReference type="ARBA" id="ARBA00045885"/>
    </source>
</evidence>
<evidence type="ECO:0000256" key="1">
    <source>
        <dbReference type="ARBA" id="ARBA00022729"/>
    </source>
</evidence>
<keyword evidence="3" id="KW-0645">Protease</keyword>
<gene>
    <name evidence="9" type="ORF">PFX98_11745</name>
</gene>
<evidence type="ECO:0000259" key="8">
    <source>
        <dbReference type="Pfam" id="PF00326"/>
    </source>
</evidence>
<dbReference type="PROSITE" id="PS00708">
    <property type="entry name" value="PRO_ENDOPEP_SER"/>
    <property type="match status" value="1"/>
</dbReference>
<dbReference type="SUPFAM" id="SSF53474">
    <property type="entry name" value="alpha/beta-Hydrolases"/>
    <property type="match status" value="1"/>
</dbReference>
<dbReference type="InterPro" id="IPR001375">
    <property type="entry name" value="Peptidase_S9_cat"/>
</dbReference>
<dbReference type="PANTHER" id="PTHR42776:SF13">
    <property type="entry name" value="DIPEPTIDYL-PEPTIDASE 5"/>
    <property type="match status" value="1"/>
</dbReference>
<dbReference type="RefSeq" id="WP_285235389.1">
    <property type="nucleotide sequence ID" value="NZ_CP116346.1"/>
</dbReference>